<gene>
    <name evidence="2" type="ORF">FOXG_22526</name>
</gene>
<dbReference type="OrthoDB" id="5326346at2759"/>
<dbReference type="EMBL" id="DS231731">
    <property type="protein sequence ID" value="KNB19324.1"/>
    <property type="molecule type" value="Genomic_DNA"/>
</dbReference>
<reference evidence="2 3" key="1">
    <citation type="journal article" date="2010" name="Nature">
        <title>Comparative genomics reveals mobile pathogenicity chromosomes in Fusarium.</title>
        <authorList>
            <person name="Ma L.J."/>
            <person name="van der Does H.C."/>
            <person name="Borkovich K.A."/>
            <person name="Coleman J.J."/>
            <person name="Daboussi M.J."/>
            <person name="Di Pietro A."/>
            <person name="Dufresne M."/>
            <person name="Freitag M."/>
            <person name="Grabherr M."/>
            <person name="Henrissat B."/>
            <person name="Houterman P.M."/>
            <person name="Kang S."/>
            <person name="Shim W.B."/>
            <person name="Woloshuk C."/>
            <person name="Xie X."/>
            <person name="Xu J.R."/>
            <person name="Antoniw J."/>
            <person name="Baker S.E."/>
            <person name="Bluhm B.H."/>
            <person name="Breakspear A."/>
            <person name="Brown D.W."/>
            <person name="Butchko R.A."/>
            <person name="Chapman S."/>
            <person name="Coulson R."/>
            <person name="Coutinho P.M."/>
            <person name="Danchin E.G."/>
            <person name="Diener A."/>
            <person name="Gale L.R."/>
            <person name="Gardiner D.M."/>
            <person name="Goff S."/>
            <person name="Hammond-Kosack K.E."/>
            <person name="Hilburn K."/>
            <person name="Hua-Van A."/>
            <person name="Jonkers W."/>
            <person name="Kazan K."/>
            <person name="Kodira C.D."/>
            <person name="Koehrsen M."/>
            <person name="Kumar L."/>
            <person name="Lee Y.H."/>
            <person name="Li L."/>
            <person name="Manners J.M."/>
            <person name="Miranda-Saavedra D."/>
            <person name="Mukherjee M."/>
            <person name="Park G."/>
            <person name="Park J."/>
            <person name="Park S.Y."/>
            <person name="Proctor R.H."/>
            <person name="Regev A."/>
            <person name="Ruiz-Roldan M.C."/>
            <person name="Sain D."/>
            <person name="Sakthikumar S."/>
            <person name="Sykes S."/>
            <person name="Schwartz D.C."/>
            <person name="Turgeon B.G."/>
            <person name="Wapinski I."/>
            <person name="Yoder O."/>
            <person name="Young S."/>
            <person name="Zeng Q."/>
            <person name="Zhou S."/>
            <person name="Galagan J."/>
            <person name="Cuomo C.A."/>
            <person name="Kistler H.C."/>
            <person name="Rep M."/>
        </authorList>
    </citation>
    <scope>NUCLEOTIDE SEQUENCE [LARGE SCALE GENOMIC DNA]</scope>
    <source>
        <strain evidence="3">4287 / CBS 123668 / FGSC 9935 / NRRL 34936</strain>
    </source>
</reference>
<dbReference type="AlphaFoldDB" id="A0A0J9W7Z6"/>
<dbReference type="KEGG" id="fox:FOXG_22526"/>
<evidence type="ECO:0000313" key="3">
    <source>
        <dbReference type="Proteomes" id="UP000009097"/>
    </source>
</evidence>
<feature type="region of interest" description="Disordered" evidence="1">
    <location>
        <begin position="26"/>
        <end position="78"/>
    </location>
</feature>
<evidence type="ECO:0000313" key="2">
    <source>
        <dbReference type="EMBL" id="KNB19324.1"/>
    </source>
</evidence>
<feature type="compositionally biased region" description="Basic and acidic residues" evidence="1">
    <location>
        <begin position="28"/>
        <end position="43"/>
    </location>
</feature>
<protein>
    <recommendedName>
        <fullName evidence="4">BTB domain-containing protein</fullName>
    </recommendedName>
</protein>
<dbReference type="VEuPathDB" id="FungiDB:FOXG_22526"/>
<sequence length="336" mass="38193">MKKSPLELDPEADALLILQRPNLQQVHAAKEQDLRHKKEKAEPRTTASPQTKGKKKSGTPTDVDKITSLQPYQENGNPNEIEFRVSTKHLRIASPVFSRMIQGNFQESQPNDWNTRALLILLDIIHGHHRQVPRKLDLDTIAQIGFFDHWHAHLNDWWTYGWLNFDKSSISSFGEAESLLLFIALTFQSPVVFKNLTISAILTTSDLIETHLPIPSQILDKINQQRIGLLDELFSRLYALQEDLFVGRVGCSLECSYRLLGYLMKQMRDQGLPMMKPEQPFLGFSVTSVADFIRGIKTPSWYSKKQNVDPCKLEKSLCLDAEGLDISVAGLSLEDL</sequence>
<feature type="compositionally biased region" description="Polar residues" evidence="1">
    <location>
        <begin position="67"/>
        <end position="78"/>
    </location>
</feature>
<dbReference type="GeneID" id="28963232"/>
<evidence type="ECO:0000256" key="1">
    <source>
        <dbReference type="SAM" id="MobiDB-lite"/>
    </source>
</evidence>
<proteinExistence type="predicted"/>
<dbReference type="RefSeq" id="XP_018257369.1">
    <property type="nucleotide sequence ID" value="XM_018402940.1"/>
</dbReference>
<name>A0A0J9W7Z6_FUSO4</name>
<accession>A0A0J9W7Z6</accession>
<evidence type="ECO:0008006" key="4">
    <source>
        <dbReference type="Google" id="ProtNLM"/>
    </source>
</evidence>
<organism evidence="2 3">
    <name type="scientific">Fusarium oxysporum f. sp. lycopersici (strain 4287 / CBS 123668 / FGSC 9935 / NRRL 34936)</name>
    <name type="common">Fusarium vascular wilt of tomato</name>
    <dbReference type="NCBI Taxonomy" id="426428"/>
    <lineage>
        <taxon>Eukaryota</taxon>
        <taxon>Fungi</taxon>
        <taxon>Dikarya</taxon>
        <taxon>Ascomycota</taxon>
        <taxon>Pezizomycotina</taxon>
        <taxon>Sordariomycetes</taxon>
        <taxon>Hypocreomycetidae</taxon>
        <taxon>Hypocreales</taxon>
        <taxon>Nectriaceae</taxon>
        <taxon>Fusarium</taxon>
        <taxon>Fusarium oxysporum species complex</taxon>
    </lineage>
</organism>
<dbReference type="Proteomes" id="UP000009097">
    <property type="component" value="Chromosome 14"/>
</dbReference>